<evidence type="ECO:0000259" key="13">
    <source>
        <dbReference type="PROSITE" id="PS50112"/>
    </source>
</evidence>
<dbReference type="GO" id="GO:0000155">
    <property type="term" value="F:phosphorelay sensor kinase activity"/>
    <property type="evidence" value="ECO:0007669"/>
    <property type="project" value="InterPro"/>
</dbReference>
<dbReference type="GO" id="GO:0005886">
    <property type="term" value="C:plasma membrane"/>
    <property type="evidence" value="ECO:0007669"/>
    <property type="project" value="UniProtKB-SubCell"/>
</dbReference>
<dbReference type="Pfam" id="PF07228">
    <property type="entry name" value="SpoIIE"/>
    <property type="match status" value="1"/>
</dbReference>
<dbReference type="Pfam" id="PF02518">
    <property type="entry name" value="HATPase_c"/>
    <property type="match status" value="1"/>
</dbReference>
<evidence type="ECO:0000256" key="9">
    <source>
        <dbReference type="ARBA" id="ARBA00023012"/>
    </source>
</evidence>
<keyword evidence="4 10" id="KW-0597">Phosphoprotein</keyword>
<evidence type="ECO:0000256" key="1">
    <source>
        <dbReference type="ARBA" id="ARBA00000085"/>
    </source>
</evidence>
<dbReference type="Pfam" id="PF00512">
    <property type="entry name" value="HisKA"/>
    <property type="match status" value="1"/>
</dbReference>
<comment type="caution">
    <text evidence="14">The sequence shown here is derived from an EMBL/GenBank/DDBJ whole genome shotgun (WGS) entry which is preliminary data.</text>
</comment>
<dbReference type="SMART" id="SM00387">
    <property type="entry name" value="HATPase_c"/>
    <property type="match status" value="1"/>
</dbReference>
<gene>
    <name evidence="14" type="ORF">G3M58_95560</name>
</gene>
<dbReference type="CDD" id="cd00130">
    <property type="entry name" value="PAS"/>
    <property type="match status" value="1"/>
</dbReference>
<dbReference type="PANTHER" id="PTHR43547:SF2">
    <property type="entry name" value="HYBRID SIGNAL TRANSDUCTION HISTIDINE KINASE C"/>
    <property type="match status" value="1"/>
</dbReference>
<feature type="modified residue" description="4-aspartylphosphate" evidence="10">
    <location>
        <position position="680"/>
    </location>
</feature>
<dbReference type="Gene3D" id="3.30.450.40">
    <property type="match status" value="1"/>
</dbReference>
<proteinExistence type="predicted"/>
<dbReference type="EMBL" id="JAAGMN010010374">
    <property type="protein sequence ID" value="NEE23465.1"/>
    <property type="molecule type" value="Genomic_DNA"/>
</dbReference>
<dbReference type="PROSITE" id="PS50109">
    <property type="entry name" value="HIS_KIN"/>
    <property type="match status" value="1"/>
</dbReference>
<evidence type="ECO:0000259" key="11">
    <source>
        <dbReference type="PROSITE" id="PS50109"/>
    </source>
</evidence>
<accession>A0A6G3Y057</accession>
<dbReference type="CDD" id="cd16922">
    <property type="entry name" value="HATPase_EvgS-ArcB-TorS-like"/>
    <property type="match status" value="1"/>
</dbReference>
<dbReference type="SUPFAM" id="SSF47384">
    <property type="entry name" value="Homodimeric domain of signal transducing histidine kinase"/>
    <property type="match status" value="1"/>
</dbReference>
<dbReference type="PRINTS" id="PR00344">
    <property type="entry name" value="BCTRLSENSOR"/>
</dbReference>
<dbReference type="PANTHER" id="PTHR43547">
    <property type="entry name" value="TWO-COMPONENT HISTIDINE KINASE"/>
    <property type="match status" value="1"/>
</dbReference>
<feature type="domain" description="PAS" evidence="13">
    <location>
        <begin position="763"/>
        <end position="798"/>
    </location>
</feature>
<organism evidence="14">
    <name type="scientific">Streptomyces sp. SID7499</name>
    <dbReference type="NCBI Taxonomy" id="2706086"/>
    <lineage>
        <taxon>Bacteria</taxon>
        <taxon>Bacillati</taxon>
        <taxon>Actinomycetota</taxon>
        <taxon>Actinomycetes</taxon>
        <taxon>Kitasatosporales</taxon>
        <taxon>Streptomycetaceae</taxon>
        <taxon>Streptomyces</taxon>
    </lineage>
</organism>
<dbReference type="InterPro" id="IPR036457">
    <property type="entry name" value="PPM-type-like_dom_sf"/>
</dbReference>
<keyword evidence="7" id="KW-0418">Kinase</keyword>
<dbReference type="InterPro" id="IPR011006">
    <property type="entry name" value="CheY-like_superfamily"/>
</dbReference>
<dbReference type="Gene3D" id="3.40.50.2300">
    <property type="match status" value="1"/>
</dbReference>
<keyword evidence="6" id="KW-0547">Nucleotide-binding</keyword>
<evidence type="ECO:0000313" key="14">
    <source>
        <dbReference type="EMBL" id="NEE23465.1"/>
    </source>
</evidence>
<feature type="domain" description="Response regulatory" evidence="12">
    <location>
        <begin position="631"/>
        <end position="747"/>
    </location>
</feature>
<sequence>MAGRDDTGHRPPPPTDVFSADDAVGADLAAVDWAATPLGPPGTWPQSLRTAVSTLLSSRFSMWMAWGPDLTFFCNDAYRRDTLGRKYPWALGRPAREVWAEVWDDAWPRIDTVLTTGRATWDEGLLLFLERSGYQEETYHTFSYSPLRDERGAVVGMLCVVSEETTRVIGDRRMATLRDLGSDPSMARTEQETLDFAARRLERNPHDLPFTCTYLFDEDGSARLSVATGIAAGHPAAPAVVRCDGPGAVWPAGRAAGGESVLVDLEGPAFDRLPAGAWPRPPVQALVVPLLRQGDSPYGFLVAGLNPYRPPDDTYSGFVELVAGHVAAGIGSARSYAAQQRRAEELAELDRAKTAFFSNISHEFRTPLTLIMGPVEELLARSGDDPGLREALQAVRRNGLRMGKLVNALLDFSRIEAGRMRASYEPVELAAVTAELASVFRSAIDKAGLAFEVDCPPLDRPVHLDRGMWEKVMLNLLSNALKFTFEGTIRVAVRAVDGQARVTVSDTGIGVPAEEMPRLFERFHRIESTRSRSNEGSGIGLALVKELVGLHGGTITADSVEGRGTTFTVRLPFGTAHLPADGVAATTAAAPVSAADPFVQEALRWLPDASSAVTAVTQSPEGAPAAVGAARVVVADDNADMREYLQRLLTGAGYRVAAVTDGMSALDAVRADPPDLVVSDVMMPGLDGLALVAALRSDPRTASIPVVLLSARAGQEASIEGLQAGADDYLVKPFAAAELLARVRANVELARLRTHHLRWRNALIDSLQEAFFVCDEEGAVIEINAAFTEMLGYPPERLPYRAVHPWWPEADTDPEAYRQVAAAFDGLTSGSHETRTIPVRHRDGHRLWVSATLTTAEDPDTGRRMTVGTFRDVTAEHYAVQRETALATLSTRLSEAAGLSEALVGALRELKDLWRARSVVGCVFGRGGEPVVTASEPSLTWHALPAGRKRFLEELRRQPTLTPVTTDAGAGILLGHPHGPLALWVDLGERRPFTGEDQLLLTLLAGHLAQGLVRVHQIDQQRETAIALQRAILGPADLPAGFAVRYEPATRPLEVGGDWYDTVSLPDGRIGIVVGDCVGHGLEAASVMGQLRSACRALLLRDPDPARTLMALDQFAAGISGAVCTTVFCGVLEPDTGRLVYSSAGHPPGILSLVDGTVRLLEEGRALPLAVRPGRARPEGTCTVPGRATLLLYTDGLVERRRRSLAIGMEEAGRAVREGRDAEVEELATRLMRRLEPEGGYTDDVALLLYRRPAPLEVTFPAESAQLSVVRKALRDWLDQCGLPRHIVQNVLVAVGEACANAIEHGHRDHPGGTIRLSARTLTHGLRVTVSDTGCWKEPRPELNRHRGRGVKLMRALMQQVTITPGQDGTVVDMHTRTT</sequence>
<comment type="subcellular location">
    <subcellularLocation>
        <location evidence="2">Cell membrane</location>
    </subcellularLocation>
</comment>
<dbReference type="Pfam" id="PF00072">
    <property type="entry name" value="Response_reg"/>
    <property type="match status" value="1"/>
</dbReference>
<reference evidence="14" key="1">
    <citation type="submission" date="2020-01" db="EMBL/GenBank/DDBJ databases">
        <title>Insect and environment-associated Actinomycetes.</title>
        <authorList>
            <person name="Currrie C."/>
            <person name="Chevrette M."/>
            <person name="Carlson C."/>
            <person name="Stubbendieck R."/>
            <person name="Wendt-Pienkowski E."/>
        </authorList>
    </citation>
    <scope>NUCLEOTIDE SEQUENCE</scope>
    <source>
        <strain evidence="14">SID7499</strain>
    </source>
</reference>
<evidence type="ECO:0000256" key="7">
    <source>
        <dbReference type="ARBA" id="ARBA00022777"/>
    </source>
</evidence>
<dbReference type="Gene3D" id="1.10.287.130">
    <property type="match status" value="1"/>
</dbReference>
<dbReference type="Gene3D" id="3.30.450.20">
    <property type="entry name" value="PAS domain"/>
    <property type="match status" value="2"/>
</dbReference>
<dbReference type="InterPro" id="IPR005467">
    <property type="entry name" value="His_kinase_dom"/>
</dbReference>
<evidence type="ECO:0000259" key="12">
    <source>
        <dbReference type="PROSITE" id="PS50110"/>
    </source>
</evidence>
<dbReference type="PROSITE" id="PS50112">
    <property type="entry name" value="PAS"/>
    <property type="match status" value="1"/>
</dbReference>
<dbReference type="SUPFAM" id="SSF52172">
    <property type="entry name" value="CheY-like"/>
    <property type="match status" value="1"/>
</dbReference>
<dbReference type="CDD" id="cd16936">
    <property type="entry name" value="HATPase_RsbW-like"/>
    <property type="match status" value="1"/>
</dbReference>
<dbReference type="FunFam" id="1.10.287.130:FF:000045">
    <property type="entry name" value="Two-component system sensor histidine kinase/response regulator"/>
    <property type="match status" value="1"/>
</dbReference>
<evidence type="ECO:0000256" key="6">
    <source>
        <dbReference type="ARBA" id="ARBA00022741"/>
    </source>
</evidence>
<keyword evidence="9" id="KW-0902">Two-component regulatory system</keyword>
<dbReference type="InterPro" id="IPR003594">
    <property type="entry name" value="HATPase_dom"/>
</dbReference>
<dbReference type="NCBIfam" id="TIGR00229">
    <property type="entry name" value="sensory_box"/>
    <property type="match status" value="1"/>
</dbReference>
<dbReference type="PROSITE" id="PS50110">
    <property type="entry name" value="RESPONSE_REGULATORY"/>
    <property type="match status" value="1"/>
</dbReference>
<name>A0A6G3Y057_9ACTN</name>
<evidence type="ECO:0000256" key="4">
    <source>
        <dbReference type="ARBA" id="ARBA00022553"/>
    </source>
</evidence>
<dbReference type="SUPFAM" id="SSF55874">
    <property type="entry name" value="ATPase domain of HSP90 chaperone/DNA topoisomerase II/histidine kinase"/>
    <property type="match status" value="2"/>
</dbReference>
<dbReference type="InterPro" id="IPR000014">
    <property type="entry name" value="PAS"/>
</dbReference>
<evidence type="ECO:0000256" key="8">
    <source>
        <dbReference type="ARBA" id="ARBA00022840"/>
    </source>
</evidence>
<dbReference type="InterPro" id="IPR036890">
    <property type="entry name" value="HATPase_C_sf"/>
</dbReference>
<dbReference type="InterPro" id="IPR035965">
    <property type="entry name" value="PAS-like_dom_sf"/>
</dbReference>
<dbReference type="InterPro" id="IPR029016">
    <property type="entry name" value="GAF-like_dom_sf"/>
</dbReference>
<dbReference type="SUPFAM" id="SSF55785">
    <property type="entry name" value="PYP-like sensor domain (PAS domain)"/>
    <property type="match status" value="2"/>
</dbReference>
<dbReference type="Pfam" id="PF08448">
    <property type="entry name" value="PAS_4"/>
    <property type="match status" value="1"/>
</dbReference>
<protein>
    <recommendedName>
        <fullName evidence="3">histidine kinase</fullName>
        <ecNumber evidence="3">2.7.13.3</ecNumber>
    </recommendedName>
</protein>
<dbReference type="CDD" id="cd00082">
    <property type="entry name" value="HisKA"/>
    <property type="match status" value="1"/>
</dbReference>
<evidence type="ECO:0000256" key="3">
    <source>
        <dbReference type="ARBA" id="ARBA00012438"/>
    </source>
</evidence>
<dbReference type="InterPro" id="IPR013656">
    <property type="entry name" value="PAS_4"/>
</dbReference>
<dbReference type="SUPFAM" id="SSF55781">
    <property type="entry name" value="GAF domain-like"/>
    <property type="match status" value="1"/>
</dbReference>
<dbReference type="EC" id="2.7.13.3" evidence="3"/>
<dbReference type="InterPro" id="IPR003661">
    <property type="entry name" value="HisK_dim/P_dom"/>
</dbReference>
<evidence type="ECO:0000256" key="2">
    <source>
        <dbReference type="ARBA" id="ARBA00004236"/>
    </source>
</evidence>
<dbReference type="Gene3D" id="3.30.565.10">
    <property type="entry name" value="Histidine kinase-like ATPase, C-terminal domain"/>
    <property type="match status" value="2"/>
</dbReference>
<dbReference type="Gene3D" id="3.60.40.10">
    <property type="entry name" value="PPM-type phosphatase domain"/>
    <property type="match status" value="1"/>
</dbReference>
<dbReference type="SMART" id="SM00331">
    <property type="entry name" value="PP2C_SIG"/>
    <property type="match status" value="1"/>
</dbReference>
<dbReference type="InterPro" id="IPR001932">
    <property type="entry name" value="PPM-type_phosphatase-like_dom"/>
</dbReference>
<dbReference type="FunFam" id="3.30.565.10:FF:000037">
    <property type="entry name" value="Hybrid sensor histidine kinase/response regulator"/>
    <property type="match status" value="1"/>
</dbReference>
<keyword evidence="8" id="KW-0067">ATP-binding</keyword>
<evidence type="ECO:0000256" key="5">
    <source>
        <dbReference type="ARBA" id="ARBA00022679"/>
    </source>
</evidence>
<comment type="catalytic activity">
    <reaction evidence="1">
        <text>ATP + protein L-histidine = ADP + protein N-phospho-L-histidine.</text>
        <dbReference type="EC" id="2.7.13.3"/>
    </reaction>
</comment>
<dbReference type="Pfam" id="PF13581">
    <property type="entry name" value="HATPase_c_2"/>
    <property type="match status" value="1"/>
</dbReference>
<dbReference type="InterPro" id="IPR001789">
    <property type="entry name" value="Sig_transdc_resp-reg_receiver"/>
</dbReference>
<keyword evidence="5" id="KW-0808">Transferase</keyword>
<dbReference type="SMART" id="SM00448">
    <property type="entry name" value="REC"/>
    <property type="match status" value="1"/>
</dbReference>
<dbReference type="GO" id="GO:0005524">
    <property type="term" value="F:ATP binding"/>
    <property type="evidence" value="ECO:0007669"/>
    <property type="project" value="UniProtKB-KW"/>
</dbReference>
<dbReference type="SMART" id="SM00091">
    <property type="entry name" value="PAS"/>
    <property type="match status" value="1"/>
</dbReference>
<dbReference type="InterPro" id="IPR036097">
    <property type="entry name" value="HisK_dim/P_sf"/>
</dbReference>
<feature type="domain" description="Histidine kinase" evidence="11">
    <location>
        <begin position="359"/>
        <end position="575"/>
    </location>
</feature>
<evidence type="ECO:0000256" key="10">
    <source>
        <dbReference type="PROSITE-ProRule" id="PRU00169"/>
    </source>
</evidence>
<dbReference type="InterPro" id="IPR004358">
    <property type="entry name" value="Sig_transdc_His_kin-like_C"/>
</dbReference>
<dbReference type="SMART" id="SM00388">
    <property type="entry name" value="HisKA"/>
    <property type="match status" value="1"/>
</dbReference>